<evidence type="ECO:0000259" key="5">
    <source>
        <dbReference type="PROSITE" id="PS50600"/>
    </source>
</evidence>
<dbReference type="Gene3D" id="3.40.395.10">
    <property type="entry name" value="Adenoviral Proteinase, Chain A"/>
    <property type="match status" value="1"/>
</dbReference>
<feature type="region of interest" description="Disordered" evidence="4">
    <location>
        <begin position="80"/>
        <end position="109"/>
    </location>
</feature>
<accession>A0A8X7QER7</accession>
<evidence type="ECO:0000256" key="4">
    <source>
        <dbReference type="SAM" id="MobiDB-lite"/>
    </source>
</evidence>
<dbReference type="GO" id="GO:0008234">
    <property type="term" value="F:cysteine-type peptidase activity"/>
    <property type="evidence" value="ECO:0007669"/>
    <property type="project" value="InterPro"/>
</dbReference>
<dbReference type="SUPFAM" id="SSF54001">
    <property type="entry name" value="Cysteine proteinases"/>
    <property type="match status" value="1"/>
</dbReference>
<sequence>MCLFFHGVAPDASSLRTSLEKRKNIMKLRCVLGIFFTQPDGLFTPKWSDEMDDPDVNEYITHDCVINRFWDVTEEPPATTNIKRPATSVESCKKRKGNDTNTVEVEEESNGSKKEDIHVSRLYTLLETLSGKVDKMDTLIEAKVCAIIAPMNEKLATMEKELQKMKEKDCADDRKEDANSIANENAEVNSKEMSWMVEVNSTSHDGLPTQRVVKKPRNASKKSGNVVDDKKKMAEKKLKNKIKEPHLLDNTLGEDMWSDPVQREKSKELGDRLDGFLFPFVGNFIVKRIITSVTPSVSAYDPFSAVDDEKMRKLLHFLLDKENDLDKSFTSSTEFYRVIITPRNQWSSHNYGWLTNMHMWSAMKMFYMRSLSDHSLYHSQRLAFLDQWVVIKIVEDFKQFNPKTWKVTDTYKRIFNGTLKSVPRNDNPGDCGVYTIKFIECLALGCTFEGLSDEIIQDVRRKLAAEIYDAVGEPQITDC</sequence>
<keyword evidence="3" id="KW-0378">Hydrolase</keyword>
<evidence type="ECO:0000256" key="1">
    <source>
        <dbReference type="ARBA" id="ARBA00005234"/>
    </source>
</evidence>
<reference evidence="6 7" key="1">
    <citation type="submission" date="2020-02" db="EMBL/GenBank/DDBJ databases">
        <authorList>
            <person name="Ma Q."/>
            <person name="Huang Y."/>
            <person name="Song X."/>
            <person name="Pei D."/>
        </authorList>
    </citation>
    <scope>NUCLEOTIDE SEQUENCE [LARGE SCALE GENOMIC DNA]</scope>
    <source>
        <strain evidence="6">Sxm20200214</strain>
        <tissue evidence="6">Leaf</tissue>
    </source>
</reference>
<dbReference type="EMBL" id="JAAMPC010000013">
    <property type="protein sequence ID" value="KAG2268880.1"/>
    <property type="molecule type" value="Genomic_DNA"/>
</dbReference>
<protein>
    <recommendedName>
        <fullName evidence="5">Ubiquitin-like protease family profile domain-containing protein</fullName>
    </recommendedName>
</protein>
<name>A0A8X7QER7_BRACI</name>
<dbReference type="InterPro" id="IPR003653">
    <property type="entry name" value="Peptidase_C48_C"/>
</dbReference>
<dbReference type="Proteomes" id="UP000886595">
    <property type="component" value="Unassembled WGS sequence"/>
</dbReference>
<evidence type="ECO:0000313" key="6">
    <source>
        <dbReference type="EMBL" id="KAG2268880.1"/>
    </source>
</evidence>
<dbReference type="AlphaFoldDB" id="A0A8X7QER7"/>
<comment type="caution">
    <text evidence="6">The sequence shown here is derived from an EMBL/GenBank/DDBJ whole genome shotgun (WGS) entry which is preliminary data.</text>
</comment>
<dbReference type="OrthoDB" id="1101926at2759"/>
<comment type="similarity">
    <text evidence="1">Belongs to the peptidase C48 family.</text>
</comment>
<dbReference type="PROSITE" id="PS50600">
    <property type="entry name" value="ULP_PROTEASE"/>
    <property type="match status" value="1"/>
</dbReference>
<feature type="domain" description="Ubiquitin-like protease family profile" evidence="5">
    <location>
        <begin position="259"/>
        <end position="442"/>
    </location>
</feature>
<dbReference type="Pfam" id="PF02902">
    <property type="entry name" value="Peptidase_C48"/>
    <property type="match status" value="1"/>
</dbReference>
<keyword evidence="7" id="KW-1185">Reference proteome</keyword>
<evidence type="ECO:0000256" key="2">
    <source>
        <dbReference type="ARBA" id="ARBA00022670"/>
    </source>
</evidence>
<dbReference type="InterPro" id="IPR038765">
    <property type="entry name" value="Papain-like_cys_pep_sf"/>
</dbReference>
<evidence type="ECO:0000313" key="7">
    <source>
        <dbReference type="Proteomes" id="UP000886595"/>
    </source>
</evidence>
<proteinExistence type="inferred from homology"/>
<dbReference type="GO" id="GO:0006508">
    <property type="term" value="P:proteolysis"/>
    <property type="evidence" value="ECO:0007669"/>
    <property type="project" value="UniProtKB-KW"/>
</dbReference>
<evidence type="ECO:0000256" key="3">
    <source>
        <dbReference type="ARBA" id="ARBA00022801"/>
    </source>
</evidence>
<gene>
    <name evidence="6" type="ORF">Bca52824_063435</name>
</gene>
<organism evidence="6 7">
    <name type="scientific">Brassica carinata</name>
    <name type="common">Ethiopian mustard</name>
    <name type="synonym">Abyssinian cabbage</name>
    <dbReference type="NCBI Taxonomy" id="52824"/>
    <lineage>
        <taxon>Eukaryota</taxon>
        <taxon>Viridiplantae</taxon>
        <taxon>Streptophyta</taxon>
        <taxon>Embryophyta</taxon>
        <taxon>Tracheophyta</taxon>
        <taxon>Spermatophyta</taxon>
        <taxon>Magnoliopsida</taxon>
        <taxon>eudicotyledons</taxon>
        <taxon>Gunneridae</taxon>
        <taxon>Pentapetalae</taxon>
        <taxon>rosids</taxon>
        <taxon>malvids</taxon>
        <taxon>Brassicales</taxon>
        <taxon>Brassicaceae</taxon>
        <taxon>Brassiceae</taxon>
        <taxon>Brassica</taxon>
    </lineage>
</organism>
<keyword evidence="2" id="KW-0645">Protease</keyword>